<dbReference type="PANTHER" id="PTHR24260">
    <property type="match status" value="1"/>
</dbReference>
<protein>
    <recommendedName>
        <fullName evidence="3">Peptidase S1 domain-containing protein</fullName>
    </recommendedName>
</protein>
<feature type="domain" description="Peptidase S1" evidence="3">
    <location>
        <begin position="192"/>
        <end position="445"/>
    </location>
</feature>
<dbReference type="Proteomes" id="UP000075903">
    <property type="component" value="Unassembled WGS sequence"/>
</dbReference>
<name>A0A182VBR2_ANOME</name>
<dbReference type="InterPro" id="IPR043504">
    <property type="entry name" value="Peptidase_S1_PA_chymotrypsin"/>
</dbReference>
<comment type="similarity">
    <text evidence="1">Belongs to the peptidase S1 family. CLIP subfamily.</text>
</comment>
<dbReference type="SMART" id="SM00020">
    <property type="entry name" value="Tryp_SPc"/>
    <property type="match status" value="1"/>
</dbReference>
<sequence length="449" mass="49021">MDVSDRSGSTLQYYPPVNAVGSYDRRKGQRNLIKHWPLHTLRWEGGGGVGIINRPCFLTRAGALLPPVPATPHTTNDVNKDQESAVTMKAPMKVLLVCSAISIASTTGTGTTPDNNLTAPINFPVFFRSRFNPRTLQQNERLIPAFDDSDVRLLLRPHTAASSFTTPQSNQPVDQPTTEAVPESLEQEPECGDLPPGADGFPWVAVLEHAGPQQGSPRKRTLSKGVLIDRQHVLTTVSSVHNSHPTWVVTSVRLGDVPTRRHSTHAGNSSQRANGTQRYEIETVFLHESKDIALIRLANGGVQQLTDSVRPICVPREDYRLESFKISSHVCQRSQVVSTATGRHGSRVSRSKLQPLELISGDACNQLLRPHGARLPVKSFCARESAEDNCTGSLGGPAVATVRGRYHVLGLRSYLQTETTVEGLDIPSIYVRVGGLRKWISAVIKAIGE</sequence>
<accession>A0A182VBR2</accession>
<dbReference type="PANTHER" id="PTHR24260:SF147">
    <property type="entry name" value="EG:BACR7A4.3 PROTEIN-RELATED"/>
    <property type="match status" value="1"/>
</dbReference>
<feature type="region of interest" description="Disordered" evidence="2">
    <location>
        <begin position="159"/>
        <end position="180"/>
    </location>
</feature>
<dbReference type="Pfam" id="PF00089">
    <property type="entry name" value="Trypsin"/>
    <property type="match status" value="1"/>
</dbReference>
<dbReference type="PROSITE" id="PS50240">
    <property type="entry name" value="TRYPSIN_DOM"/>
    <property type="match status" value="1"/>
</dbReference>
<dbReference type="InterPro" id="IPR051333">
    <property type="entry name" value="CLIP_Serine_Protease"/>
</dbReference>
<dbReference type="Gene3D" id="2.40.10.10">
    <property type="entry name" value="Trypsin-like serine proteases"/>
    <property type="match status" value="2"/>
</dbReference>
<dbReference type="EnsemblMetazoa" id="AMEM012261-RA">
    <property type="protein sequence ID" value="AMEM012261-PA"/>
    <property type="gene ID" value="AMEM012261"/>
</dbReference>
<reference evidence="4" key="1">
    <citation type="submission" date="2020-05" db="UniProtKB">
        <authorList>
            <consortium name="EnsemblMetazoa"/>
        </authorList>
    </citation>
    <scope>IDENTIFICATION</scope>
    <source>
        <strain evidence="4">MAF</strain>
    </source>
</reference>
<evidence type="ECO:0000313" key="4">
    <source>
        <dbReference type="EnsemblMetazoa" id="AMEM012261-PA"/>
    </source>
</evidence>
<organism evidence="4 5">
    <name type="scientific">Anopheles merus</name>
    <name type="common">Mosquito</name>
    <dbReference type="NCBI Taxonomy" id="30066"/>
    <lineage>
        <taxon>Eukaryota</taxon>
        <taxon>Metazoa</taxon>
        <taxon>Ecdysozoa</taxon>
        <taxon>Arthropoda</taxon>
        <taxon>Hexapoda</taxon>
        <taxon>Insecta</taxon>
        <taxon>Pterygota</taxon>
        <taxon>Neoptera</taxon>
        <taxon>Endopterygota</taxon>
        <taxon>Diptera</taxon>
        <taxon>Nematocera</taxon>
        <taxon>Culicoidea</taxon>
        <taxon>Culicidae</taxon>
        <taxon>Anophelinae</taxon>
        <taxon>Anopheles</taxon>
    </lineage>
</organism>
<keyword evidence="5" id="KW-1185">Reference proteome</keyword>
<dbReference type="VEuPathDB" id="VectorBase:AMEM012261"/>
<dbReference type="VEuPathDB" id="VectorBase:AMEM21_013665"/>
<dbReference type="InterPro" id="IPR009003">
    <property type="entry name" value="Peptidase_S1_PA"/>
</dbReference>
<dbReference type="AlphaFoldDB" id="A0A182VBR2"/>
<dbReference type="InterPro" id="IPR001254">
    <property type="entry name" value="Trypsin_dom"/>
</dbReference>
<evidence type="ECO:0000259" key="3">
    <source>
        <dbReference type="PROSITE" id="PS50240"/>
    </source>
</evidence>
<proteinExistence type="inferred from homology"/>
<evidence type="ECO:0000256" key="2">
    <source>
        <dbReference type="SAM" id="MobiDB-lite"/>
    </source>
</evidence>
<evidence type="ECO:0000313" key="5">
    <source>
        <dbReference type="Proteomes" id="UP000075903"/>
    </source>
</evidence>
<evidence type="ECO:0000256" key="1">
    <source>
        <dbReference type="ARBA" id="ARBA00024195"/>
    </source>
</evidence>
<dbReference type="SUPFAM" id="SSF50494">
    <property type="entry name" value="Trypsin-like serine proteases"/>
    <property type="match status" value="1"/>
</dbReference>
<feature type="compositionally biased region" description="Polar residues" evidence="2">
    <location>
        <begin position="160"/>
        <end position="178"/>
    </location>
</feature>
<dbReference type="GO" id="GO:0006508">
    <property type="term" value="P:proteolysis"/>
    <property type="evidence" value="ECO:0007669"/>
    <property type="project" value="InterPro"/>
</dbReference>
<dbReference type="GO" id="GO:0004252">
    <property type="term" value="F:serine-type endopeptidase activity"/>
    <property type="evidence" value="ECO:0007669"/>
    <property type="project" value="InterPro"/>
</dbReference>
<dbReference type="STRING" id="30066.A0A182VBR2"/>